<dbReference type="Proteomes" id="UP000266340">
    <property type="component" value="Unassembled WGS sequence"/>
</dbReference>
<sequence length="258" mass="27281">MGIMDGLSGWLKQIIAVVLLASLVDLLLPNRTMQRYVRLVAGLFILLTVITPLLGWLKGDFGDRLAAGLSQVEEAPGGAPDQLAMIEQEGAKLRDRQAKQTSELVTARLAEQIRADVAQSEGRPVRSVDIKTDRNADGAWLVKEVAIVLDGTSPQADGHLSGEADSSGGAIADSASSPEKSASRPIADIAPVAPVDPVEVDIAGSERPDSFRPKNGAEPALAEPDIQVRTRIAAFVAARYGLPTDTVVVTETNAPTKY</sequence>
<keyword evidence="2" id="KW-1133">Transmembrane helix</keyword>
<feature type="transmembrane region" description="Helical" evidence="2">
    <location>
        <begin position="12"/>
        <end position="29"/>
    </location>
</feature>
<dbReference type="AlphaFoldDB" id="A0A398CDF9"/>
<protein>
    <recommendedName>
        <fullName evidence="5">Stage III sporulation protein AF</fullName>
    </recommendedName>
</protein>
<organism evidence="3 4">
    <name type="scientific">Cohnella faecalis</name>
    <dbReference type="NCBI Taxonomy" id="2315694"/>
    <lineage>
        <taxon>Bacteria</taxon>
        <taxon>Bacillati</taxon>
        <taxon>Bacillota</taxon>
        <taxon>Bacilli</taxon>
        <taxon>Bacillales</taxon>
        <taxon>Paenibacillaceae</taxon>
        <taxon>Cohnella</taxon>
    </lineage>
</organism>
<dbReference type="Pfam" id="PF09581">
    <property type="entry name" value="Spore_III_AF"/>
    <property type="match status" value="1"/>
</dbReference>
<keyword evidence="4" id="KW-1185">Reference proteome</keyword>
<reference evidence="3 4" key="1">
    <citation type="submission" date="2018-09" db="EMBL/GenBank/DDBJ databases">
        <title>Cohnella cavernae sp. nov., isolated from a karst cave.</title>
        <authorList>
            <person name="Zhu H."/>
        </authorList>
    </citation>
    <scope>NUCLEOTIDE SEQUENCE [LARGE SCALE GENOMIC DNA]</scope>
    <source>
        <strain evidence="3 4">K2E09-144</strain>
    </source>
</reference>
<accession>A0A398CDF9</accession>
<keyword evidence="2" id="KW-0812">Transmembrane</keyword>
<dbReference type="EMBL" id="QXJM01000048">
    <property type="protein sequence ID" value="RIE00733.1"/>
    <property type="molecule type" value="Genomic_DNA"/>
</dbReference>
<feature type="region of interest" description="Disordered" evidence="1">
    <location>
        <begin position="154"/>
        <end position="190"/>
    </location>
</feature>
<feature type="compositionally biased region" description="Low complexity" evidence="1">
    <location>
        <begin position="161"/>
        <end position="177"/>
    </location>
</feature>
<evidence type="ECO:0008006" key="5">
    <source>
        <dbReference type="Google" id="ProtNLM"/>
    </source>
</evidence>
<name>A0A398CDF9_9BACL</name>
<keyword evidence="2" id="KW-0472">Membrane</keyword>
<proteinExistence type="predicted"/>
<gene>
    <name evidence="3" type="ORF">D3H35_26420</name>
</gene>
<dbReference type="OrthoDB" id="2375554at2"/>
<comment type="caution">
    <text evidence="3">The sequence shown here is derived from an EMBL/GenBank/DDBJ whole genome shotgun (WGS) entry which is preliminary data.</text>
</comment>
<evidence type="ECO:0000256" key="1">
    <source>
        <dbReference type="SAM" id="MobiDB-lite"/>
    </source>
</evidence>
<dbReference type="InterPro" id="IPR014245">
    <property type="entry name" value="Spore_III_AF"/>
</dbReference>
<feature type="transmembrane region" description="Helical" evidence="2">
    <location>
        <begin position="36"/>
        <end position="57"/>
    </location>
</feature>
<evidence type="ECO:0000313" key="4">
    <source>
        <dbReference type="Proteomes" id="UP000266340"/>
    </source>
</evidence>
<dbReference type="RefSeq" id="WP_119152128.1">
    <property type="nucleotide sequence ID" value="NZ_JBHSOV010000011.1"/>
</dbReference>
<evidence type="ECO:0000256" key="2">
    <source>
        <dbReference type="SAM" id="Phobius"/>
    </source>
</evidence>
<evidence type="ECO:0000313" key="3">
    <source>
        <dbReference type="EMBL" id="RIE00733.1"/>
    </source>
</evidence>